<dbReference type="RefSeq" id="WP_203946250.1">
    <property type="nucleotide sequence ID" value="NZ_BOOR01000032.1"/>
</dbReference>
<accession>A0A8J3XXL0</accession>
<comment type="caution">
    <text evidence="1">The sequence shown here is derived from an EMBL/GenBank/DDBJ whole genome shotgun (WGS) entry which is preliminary data.</text>
</comment>
<gene>
    <name evidence="1" type="ORF">Pth03_44650</name>
</gene>
<dbReference type="AlphaFoldDB" id="A0A8J3XXL0"/>
<sequence length="265" mass="30192">MSRTPSINRFVVFCQARTGTHLLHTSLEQHPGVRCAWEPFNDKAVHHFPYDLATPARSILRMLWREEHGVQAAGFPLHLGHGRRGRAWSEVWELLAEDSSLLRLHLYRRNLLEQLMSHALALRTGNWMEDAGQAVPQPSAVTFTLDAEYCRDWFATTAEAVLAQQRSMPGDALTITYEDLAQGLNVTLARVFRRLGVTPVVVQEKIKKQGGPANKTLENFEQLRDAFSATPWQSFFDGTNEHTWDSEIFYDSPDRRPGSPQGLWR</sequence>
<organism evidence="1 2">
    <name type="scientific">Planotetraspora thailandica</name>
    <dbReference type="NCBI Taxonomy" id="487172"/>
    <lineage>
        <taxon>Bacteria</taxon>
        <taxon>Bacillati</taxon>
        <taxon>Actinomycetota</taxon>
        <taxon>Actinomycetes</taxon>
        <taxon>Streptosporangiales</taxon>
        <taxon>Streptosporangiaceae</taxon>
        <taxon>Planotetraspora</taxon>
    </lineage>
</organism>
<name>A0A8J3XXL0_9ACTN</name>
<keyword evidence="2" id="KW-1185">Reference proteome</keyword>
<proteinExistence type="predicted"/>
<protein>
    <recommendedName>
        <fullName evidence="3">Trehalose 2-sulfotransferase</fullName>
    </recommendedName>
</protein>
<reference evidence="1" key="1">
    <citation type="submission" date="2021-01" db="EMBL/GenBank/DDBJ databases">
        <title>Whole genome shotgun sequence of Planotetraspora thailandica NBRC 104271.</title>
        <authorList>
            <person name="Komaki H."/>
            <person name="Tamura T."/>
        </authorList>
    </citation>
    <scope>NUCLEOTIDE SEQUENCE</scope>
    <source>
        <strain evidence="1">NBRC 104271</strain>
    </source>
</reference>
<dbReference type="Gene3D" id="3.40.50.300">
    <property type="entry name" value="P-loop containing nucleotide triphosphate hydrolases"/>
    <property type="match status" value="1"/>
</dbReference>
<dbReference type="InterPro" id="IPR027417">
    <property type="entry name" value="P-loop_NTPase"/>
</dbReference>
<dbReference type="Proteomes" id="UP000605992">
    <property type="component" value="Unassembled WGS sequence"/>
</dbReference>
<dbReference type="EMBL" id="BOOR01000032">
    <property type="protein sequence ID" value="GII56076.1"/>
    <property type="molecule type" value="Genomic_DNA"/>
</dbReference>
<evidence type="ECO:0000313" key="2">
    <source>
        <dbReference type="Proteomes" id="UP000605992"/>
    </source>
</evidence>
<evidence type="ECO:0008006" key="3">
    <source>
        <dbReference type="Google" id="ProtNLM"/>
    </source>
</evidence>
<dbReference type="SUPFAM" id="SSF52540">
    <property type="entry name" value="P-loop containing nucleoside triphosphate hydrolases"/>
    <property type="match status" value="1"/>
</dbReference>
<evidence type="ECO:0000313" key="1">
    <source>
        <dbReference type="EMBL" id="GII56076.1"/>
    </source>
</evidence>